<dbReference type="EMBL" id="NKCI01000302">
    <property type="protein sequence ID" value="RSL44078.1"/>
    <property type="molecule type" value="Genomic_DNA"/>
</dbReference>
<evidence type="ECO:0000256" key="1">
    <source>
        <dbReference type="SAM" id="MobiDB-lite"/>
    </source>
</evidence>
<evidence type="ECO:0000313" key="2">
    <source>
        <dbReference type="EMBL" id="RSL44078.1"/>
    </source>
</evidence>
<proteinExistence type="predicted"/>
<organism evidence="2 3">
    <name type="scientific">Fusarium duplospermum</name>
    <dbReference type="NCBI Taxonomy" id="1325734"/>
    <lineage>
        <taxon>Eukaryota</taxon>
        <taxon>Fungi</taxon>
        <taxon>Dikarya</taxon>
        <taxon>Ascomycota</taxon>
        <taxon>Pezizomycotina</taxon>
        <taxon>Sordariomycetes</taxon>
        <taxon>Hypocreomycetidae</taxon>
        <taxon>Hypocreales</taxon>
        <taxon>Nectriaceae</taxon>
        <taxon>Fusarium</taxon>
        <taxon>Fusarium solani species complex</taxon>
    </lineage>
</organism>
<dbReference type="AlphaFoldDB" id="A0A428NTE2"/>
<evidence type="ECO:0000313" key="3">
    <source>
        <dbReference type="Proteomes" id="UP000288168"/>
    </source>
</evidence>
<dbReference type="Proteomes" id="UP000288168">
    <property type="component" value="Unassembled WGS sequence"/>
</dbReference>
<comment type="caution">
    <text evidence="2">The sequence shown here is derived from an EMBL/GenBank/DDBJ whole genome shotgun (WGS) entry which is preliminary data.</text>
</comment>
<accession>A0A428NTE2</accession>
<gene>
    <name evidence="2" type="ORF">CEP54_014835</name>
</gene>
<reference evidence="2 3" key="1">
    <citation type="submission" date="2017-06" db="EMBL/GenBank/DDBJ databases">
        <title>Comparative genomic analysis of Ambrosia Fusariam Clade fungi.</title>
        <authorList>
            <person name="Stajich J.E."/>
            <person name="Carrillo J."/>
            <person name="Kijimoto T."/>
            <person name="Eskalen A."/>
            <person name="O'Donnell K."/>
            <person name="Kasson M."/>
        </authorList>
    </citation>
    <scope>NUCLEOTIDE SEQUENCE [LARGE SCALE GENOMIC DNA]</scope>
    <source>
        <strain evidence="2 3">NRRL62584</strain>
    </source>
</reference>
<protein>
    <submittedName>
        <fullName evidence="2">Uncharacterized protein</fullName>
    </submittedName>
</protein>
<keyword evidence="3" id="KW-1185">Reference proteome</keyword>
<feature type="region of interest" description="Disordered" evidence="1">
    <location>
        <begin position="38"/>
        <end position="68"/>
    </location>
</feature>
<feature type="region of interest" description="Disordered" evidence="1">
    <location>
        <begin position="1"/>
        <end position="25"/>
    </location>
</feature>
<sequence length="148" mass="16371">MAGTQVKPCARSPQPAQSLQSMACQTATAKGWQYGPLDAKNSQQQIPTSWNGVASPPTHGPAGMAPKTNFHWGGCRPAVYMRQQPERPNRKFLHHLEWGLSRRRRRNLLAAARSTIISDDSVVPAREIESDAAISDEWPSRSEANAIW</sequence>
<feature type="compositionally biased region" description="Polar residues" evidence="1">
    <location>
        <begin position="40"/>
        <end position="52"/>
    </location>
</feature>
<name>A0A428NTE2_9HYPO</name>
<dbReference type="OrthoDB" id="5098666at2759"/>
<feature type="compositionally biased region" description="Polar residues" evidence="1">
    <location>
        <begin position="14"/>
        <end position="25"/>
    </location>
</feature>